<comment type="caution">
    <text evidence="1">The sequence shown here is derived from an EMBL/GenBank/DDBJ whole genome shotgun (WGS) entry which is preliminary data.</text>
</comment>
<evidence type="ECO:0000313" key="1">
    <source>
        <dbReference type="EMBL" id="MBD8079387.1"/>
    </source>
</evidence>
<organism evidence="1 2">
    <name type="scientific">Cellulosimicrobium arenosum</name>
    <dbReference type="NCBI Taxonomy" id="2708133"/>
    <lineage>
        <taxon>Bacteria</taxon>
        <taxon>Bacillati</taxon>
        <taxon>Actinomycetota</taxon>
        <taxon>Actinomycetes</taxon>
        <taxon>Micrococcales</taxon>
        <taxon>Promicromonosporaceae</taxon>
        <taxon>Cellulosimicrobium</taxon>
    </lineage>
</organism>
<keyword evidence="2" id="KW-1185">Reference proteome</keyword>
<protein>
    <submittedName>
        <fullName evidence="1">Uncharacterized protein</fullName>
    </submittedName>
</protein>
<evidence type="ECO:0000313" key="2">
    <source>
        <dbReference type="Proteomes" id="UP000610846"/>
    </source>
</evidence>
<dbReference type="AlphaFoldDB" id="A0A927J081"/>
<gene>
    <name evidence="1" type="ORF">IF651_10020</name>
</gene>
<sequence>MSRRTLPPIPAFASPTDEIVETVITTIARVGASGRVGVAYAGDAGSALLLELSVRVVGRSRVVALVSTGPDAAPARRCAVAQAANACGVATFDVLEGRVDDVARILELSAVVVPDDTDGAVAAPADPAATAPFLEAGLDRATVARLAHDLDLPEPDLPDATAPVRVDVPPGAGPRAPGRSATEDAVQVEAAESELRRLGLDDLRVHHHGDLARLGSSRSDLLGVTAEPLRGEVVSAVRSAGFRLVALDLGSASDPRDA</sequence>
<accession>A0A927J081</accession>
<dbReference type="RefSeq" id="WP_191828975.1">
    <property type="nucleotide sequence ID" value="NZ_JACYHB010000007.1"/>
</dbReference>
<proteinExistence type="predicted"/>
<dbReference type="Proteomes" id="UP000610846">
    <property type="component" value="Unassembled WGS sequence"/>
</dbReference>
<dbReference type="EMBL" id="JACYHB010000007">
    <property type="protein sequence ID" value="MBD8079387.1"/>
    <property type="molecule type" value="Genomic_DNA"/>
</dbReference>
<reference evidence="1" key="2">
    <citation type="submission" date="2020-09" db="EMBL/GenBank/DDBJ databases">
        <authorList>
            <person name="Yu Y."/>
        </authorList>
    </citation>
    <scope>NUCLEOTIDE SEQUENCE</scope>
    <source>
        <strain evidence="1">KCTC 49039</strain>
    </source>
</reference>
<name>A0A927J081_9MICO</name>
<reference evidence="1" key="1">
    <citation type="journal article" date="2018" name="Curr. Microbiol.">
        <title>Cellulosimicrobium arenosum sp. nov., Isolated from Marine Sediment Sand.</title>
        <authorList>
            <person name="Oh M."/>
            <person name="Kim J.H."/>
            <person name="Yoon J.H."/>
            <person name="Schumann P."/>
            <person name="Kim W."/>
        </authorList>
    </citation>
    <scope>NUCLEOTIDE SEQUENCE</scope>
    <source>
        <strain evidence="1">KCTC 49039</strain>
    </source>
</reference>